<accession>A0A9J7BTS2</accession>
<dbReference type="KEGG" id="orp:MOP44_08850"/>
<dbReference type="Proteomes" id="UP001059380">
    <property type="component" value="Chromosome"/>
</dbReference>
<gene>
    <name evidence="1" type="ORF">MOP44_08850</name>
</gene>
<evidence type="ECO:0000313" key="2">
    <source>
        <dbReference type="Proteomes" id="UP001059380"/>
    </source>
</evidence>
<sequence length="207" mass="22772">MAYLQPADYPNFGLPASTSADWITAATALINSYCRRPDLSVTEYTERLRIMRDAQSVRLSYLPIAALGDATTPIISLQGRYARPRRGELADNPLFDAAWAFSLPGQWTAIDAATIDLDPVSGELTLPQNLFGLPFNEVCVTYTAGLTQIGDDIKSACAQIVRNAQSTPALNVRTSKIDTMQMQYFSSSLLDDTVKQWLRPYVATRVG</sequence>
<dbReference type="EMBL" id="CP093313">
    <property type="protein sequence ID" value="UWZ86039.1"/>
    <property type="molecule type" value="Genomic_DNA"/>
</dbReference>
<protein>
    <submittedName>
        <fullName evidence="1">Uncharacterized protein</fullName>
    </submittedName>
</protein>
<dbReference type="AlphaFoldDB" id="A0A9J7BTS2"/>
<reference evidence="1" key="1">
    <citation type="submission" date="2021-04" db="EMBL/GenBank/DDBJ databases">
        <title>Phylogenetic analysis of Acidobacteriaceae.</title>
        <authorList>
            <person name="Qiu L."/>
            <person name="Zhang Q."/>
        </authorList>
    </citation>
    <scope>NUCLEOTIDE SEQUENCE</scope>
    <source>
        <strain evidence="1">DSM 25168</strain>
    </source>
</reference>
<name>A0A9J7BTS2_9BACT</name>
<evidence type="ECO:0000313" key="1">
    <source>
        <dbReference type="EMBL" id="UWZ86039.1"/>
    </source>
</evidence>
<keyword evidence="2" id="KW-1185">Reference proteome</keyword>
<proteinExistence type="predicted"/>
<organism evidence="1 2">
    <name type="scientific">Occallatibacter riparius</name>
    <dbReference type="NCBI Taxonomy" id="1002689"/>
    <lineage>
        <taxon>Bacteria</taxon>
        <taxon>Pseudomonadati</taxon>
        <taxon>Acidobacteriota</taxon>
        <taxon>Terriglobia</taxon>
        <taxon>Terriglobales</taxon>
        <taxon>Acidobacteriaceae</taxon>
        <taxon>Occallatibacter</taxon>
    </lineage>
</organism>
<dbReference type="RefSeq" id="WP_260795682.1">
    <property type="nucleotide sequence ID" value="NZ_CP093313.1"/>
</dbReference>